<dbReference type="EMBL" id="PSNW01000006">
    <property type="protein sequence ID" value="PPE73503.1"/>
    <property type="molecule type" value="Genomic_DNA"/>
</dbReference>
<reference evidence="2 3" key="1">
    <citation type="submission" date="2018-02" db="EMBL/GenBank/DDBJ databases">
        <title>Genome sequencing of Solimonas sp. HR-BB.</title>
        <authorList>
            <person name="Lee Y."/>
            <person name="Jeon C.O."/>
        </authorList>
    </citation>
    <scope>NUCLEOTIDE SEQUENCE [LARGE SCALE GENOMIC DNA]</scope>
    <source>
        <strain evidence="2 3">HR-BB</strain>
    </source>
</reference>
<organism evidence="2 3">
    <name type="scientific">Solimonas fluminis</name>
    <dbReference type="NCBI Taxonomy" id="2086571"/>
    <lineage>
        <taxon>Bacteria</taxon>
        <taxon>Pseudomonadati</taxon>
        <taxon>Pseudomonadota</taxon>
        <taxon>Gammaproteobacteria</taxon>
        <taxon>Nevskiales</taxon>
        <taxon>Nevskiaceae</taxon>
        <taxon>Solimonas</taxon>
    </lineage>
</organism>
<feature type="compositionally biased region" description="Basic and acidic residues" evidence="1">
    <location>
        <begin position="21"/>
        <end position="40"/>
    </location>
</feature>
<dbReference type="AlphaFoldDB" id="A0A2S5TET3"/>
<protein>
    <recommendedName>
        <fullName evidence="4">Lipoprotein</fullName>
    </recommendedName>
</protein>
<dbReference type="PROSITE" id="PS51257">
    <property type="entry name" value="PROKAR_LIPOPROTEIN"/>
    <property type="match status" value="1"/>
</dbReference>
<dbReference type="RefSeq" id="WP_104230565.1">
    <property type="nucleotide sequence ID" value="NZ_PSNW01000006.1"/>
</dbReference>
<sequence>MKNALTTALVLAVLLAGCSKPEEPVADRKPEGREETRGIRNTEAIGYSGGAIADKVDGALDASDARKSQLDEQINAQ</sequence>
<feature type="region of interest" description="Disordered" evidence="1">
    <location>
        <begin position="21"/>
        <end position="42"/>
    </location>
</feature>
<evidence type="ECO:0000256" key="1">
    <source>
        <dbReference type="SAM" id="MobiDB-lite"/>
    </source>
</evidence>
<accession>A0A2S5TET3</accession>
<comment type="caution">
    <text evidence="2">The sequence shown here is derived from an EMBL/GenBank/DDBJ whole genome shotgun (WGS) entry which is preliminary data.</text>
</comment>
<dbReference type="OrthoDB" id="7068630at2"/>
<evidence type="ECO:0008006" key="4">
    <source>
        <dbReference type="Google" id="ProtNLM"/>
    </source>
</evidence>
<keyword evidence="3" id="KW-1185">Reference proteome</keyword>
<name>A0A2S5TET3_9GAMM</name>
<evidence type="ECO:0000313" key="2">
    <source>
        <dbReference type="EMBL" id="PPE73503.1"/>
    </source>
</evidence>
<proteinExistence type="predicted"/>
<dbReference type="Proteomes" id="UP000238220">
    <property type="component" value="Unassembled WGS sequence"/>
</dbReference>
<evidence type="ECO:0000313" key="3">
    <source>
        <dbReference type="Proteomes" id="UP000238220"/>
    </source>
</evidence>
<gene>
    <name evidence="2" type="ORF">C3942_11900</name>
</gene>